<name>A0A316M901_9CLOT</name>
<sequence length="139" mass="15059">MASIRLLTYTVTSDGNKWGIAGVWAHGGFRAVAVSDGTLKSSTYIGLWSDVFKTNLGWMHVKSPSVIASMNNQWIVWGSGSQTDNDGMYAFNWSRSEVKYLGACEGYARPTIASDSNVVRVPTDNDSGPAVRFNVGSLD</sequence>
<organism evidence="1 2">
    <name type="scientific">Clostridium cadaveris</name>
    <dbReference type="NCBI Taxonomy" id="1529"/>
    <lineage>
        <taxon>Bacteria</taxon>
        <taxon>Bacillati</taxon>
        <taxon>Bacillota</taxon>
        <taxon>Clostridia</taxon>
        <taxon>Eubacteriales</taxon>
        <taxon>Clostridiaceae</taxon>
        <taxon>Clostridium</taxon>
    </lineage>
</organism>
<dbReference type="EMBL" id="QAMZ01000033">
    <property type="protein sequence ID" value="PWL53719.1"/>
    <property type="molecule type" value="Genomic_DNA"/>
</dbReference>
<reference evidence="1 2" key="1">
    <citation type="submission" date="2018-03" db="EMBL/GenBank/DDBJ databases">
        <title>The uncultured portion of the human microbiome is neutrally assembled.</title>
        <authorList>
            <person name="Jeraldo P."/>
            <person name="Boardman L."/>
            <person name="White B.A."/>
            <person name="Nelson H."/>
            <person name="Goldenfeld N."/>
            <person name="Chia N."/>
        </authorList>
    </citation>
    <scope>NUCLEOTIDE SEQUENCE [LARGE SCALE GENOMIC DNA]</scope>
    <source>
        <strain evidence="1">CIM:MAG 903</strain>
    </source>
</reference>
<protein>
    <submittedName>
        <fullName evidence="1">Uncharacterized protein</fullName>
    </submittedName>
</protein>
<dbReference type="AlphaFoldDB" id="A0A316M901"/>
<comment type="caution">
    <text evidence="1">The sequence shown here is derived from an EMBL/GenBank/DDBJ whole genome shotgun (WGS) entry which is preliminary data.</text>
</comment>
<evidence type="ECO:0000313" key="2">
    <source>
        <dbReference type="Proteomes" id="UP000246114"/>
    </source>
</evidence>
<accession>A0A316M901</accession>
<dbReference type="Proteomes" id="UP000246114">
    <property type="component" value="Unassembled WGS sequence"/>
</dbReference>
<proteinExistence type="predicted"/>
<evidence type="ECO:0000313" key="1">
    <source>
        <dbReference type="EMBL" id="PWL53719.1"/>
    </source>
</evidence>
<gene>
    <name evidence="1" type="ORF">DBY38_06700</name>
</gene>